<sequence length="305" mass="34786">MPWSRDEISGCDCNEKTYRHVRCPCFACSGRATDRKTELRHWKETCQLAATNSASVVTSDSDKDSHISDDISFEDVGECDQPVEDEFGAGCNPELRRDLQRSSPQTKYADEMLLLYAADKDDDDFDILLVDALYKEPSPATFGFKINLDSLDEQMSIELFRFGKADLHLLYNTLSIPDVYKCPNGTVANGMEAMLVLLRRLTYPNRLCDLSPLFGRAEPELSMIIHEVLNDLYNRFHHLLEDLDQNWIDVQAFSDAIHDAGSHLPNCWGFIDGTLRPCCRPIQNQRILFSGHKRTHGLKFQVQCR</sequence>
<dbReference type="Proteomes" id="UP001249851">
    <property type="component" value="Unassembled WGS sequence"/>
</dbReference>
<proteinExistence type="predicted"/>
<comment type="caution">
    <text evidence="1">The sequence shown here is derived from an EMBL/GenBank/DDBJ whole genome shotgun (WGS) entry which is preliminary data.</text>
</comment>
<dbReference type="EMBL" id="JARQWQ010000064">
    <property type="protein sequence ID" value="KAK2555123.1"/>
    <property type="molecule type" value="Genomic_DNA"/>
</dbReference>
<dbReference type="PANTHER" id="PTHR34615:SF1">
    <property type="entry name" value="PX DOMAIN-CONTAINING PROTEIN"/>
    <property type="match status" value="1"/>
</dbReference>
<evidence type="ECO:0000313" key="2">
    <source>
        <dbReference type="Proteomes" id="UP001249851"/>
    </source>
</evidence>
<reference evidence="1" key="2">
    <citation type="journal article" date="2023" name="Science">
        <title>Genomic signatures of disease resistance in endangered staghorn corals.</title>
        <authorList>
            <person name="Vollmer S.V."/>
            <person name="Selwyn J.D."/>
            <person name="Despard B.A."/>
            <person name="Roesel C.L."/>
        </authorList>
    </citation>
    <scope>NUCLEOTIDE SEQUENCE</scope>
    <source>
        <strain evidence="1">K2</strain>
    </source>
</reference>
<organism evidence="1 2">
    <name type="scientific">Acropora cervicornis</name>
    <name type="common">Staghorn coral</name>
    <dbReference type="NCBI Taxonomy" id="6130"/>
    <lineage>
        <taxon>Eukaryota</taxon>
        <taxon>Metazoa</taxon>
        <taxon>Cnidaria</taxon>
        <taxon>Anthozoa</taxon>
        <taxon>Hexacorallia</taxon>
        <taxon>Scleractinia</taxon>
        <taxon>Astrocoeniina</taxon>
        <taxon>Acroporidae</taxon>
        <taxon>Acropora</taxon>
    </lineage>
</organism>
<protein>
    <submittedName>
        <fullName evidence="1">Uncharacterized protein</fullName>
    </submittedName>
</protein>
<gene>
    <name evidence="1" type="ORF">P5673_023093</name>
</gene>
<dbReference type="PANTHER" id="PTHR34615">
    <property type="entry name" value="PX DOMAIN-CONTAINING PROTEIN"/>
    <property type="match status" value="1"/>
</dbReference>
<reference evidence="1" key="1">
    <citation type="journal article" date="2023" name="G3 (Bethesda)">
        <title>Whole genome assembly and annotation of the endangered Caribbean coral Acropora cervicornis.</title>
        <authorList>
            <person name="Selwyn J.D."/>
            <person name="Vollmer S.V."/>
        </authorList>
    </citation>
    <scope>NUCLEOTIDE SEQUENCE</scope>
    <source>
        <strain evidence="1">K2</strain>
    </source>
</reference>
<accession>A0AAD9UYZ1</accession>
<name>A0AAD9UYZ1_ACRCE</name>
<dbReference type="AlphaFoldDB" id="A0AAD9UYZ1"/>
<keyword evidence="2" id="KW-1185">Reference proteome</keyword>
<evidence type="ECO:0000313" key="1">
    <source>
        <dbReference type="EMBL" id="KAK2555123.1"/>
    </source>
</evidence>